<feature type="region of interest" description="Disordered" evidence="1">
    <location>
        <begin position="116"/>
        <end position="153"/>
    </location>
</feature>
<organism evidence="5 6">
    <name type="scientific">Kroppenstedtia sanguinis</name>
    <dbReference type="NCBI Taxonomy" id="1380684"/>
    <lineage>
        <taxon>Bacteria</taxon>
        <taxon>Bacillati</taxon>
        <taxon>Bacillota</taxon>
        <taxon>Bacilli</taxon>
        <taxon>Bacillales</taxon>
        <taxon>Thermoactinomycetaceae</taxon>
        <taxon>Kroppenstedtia</taxon>
    </lineage>
</organism>
<evidence type="ECO:0000259" key="3">
    <source>
        <dbReference type="Pfam" id="PF09323"/>
    </source>
</evidence>
<dbReference type="Pfam" id="PF21537">
    <property type="entry name" value="DUF1980_C"/>
    <property type="match status" value="1"/>
</dbReference>
<feature type="transmembrane region" description="Helical" evidence="2">
    <location>
        <begin position="6"/>
        <end position="24"/>
    </location>
</feature>
<evidence type="ECO:0000256" key="2">
    <source>
        <dbReference type="SAM" id="Phobius"/>
    </source>
</evidence>
<keyword evidence="2" id="KW-0472">Membrane</keyword>
<dbReference type="InterPro" id="IPR015402">
    <property type="entry name" value="DUF1980"/>
</dbReference>
<dbReference type="Proteomes" id="UP001597282">
    <property type="component" value="Unassembled WGS sequence"/>
</dbReference>
<reference evidence="6" key="1">
    <citation type="journal article" date="2019" name="Int. J. Syst. Evol. Microbiol.">
        <title>The Global Catalogue of Microorganisms (GCM) 10K type strain sequencing project: providing services to taxonomists for standard genome sequencing and annotation.</title>
        <authorList>
            <consortium name="The Broad Institute Genomics Platform"/>
            <consortium name="The Broad Institute Genome Sequencing Center for Infectious Disease"/>
            <person name="Wu L."/>
            <person name="Ma J."/>
        </authorList>
    </citation>
    <scope>NUCLEOTIDE SEQUENCE [LARGE SCALE GENOMIC DNA]</scope>
    <source>
        <strain evidence="6">S1</strain>
    </source>
</reference>
<keyword evidence="6" id="KW-1185">Reference proteome</keyword>
<feature type="transmembrane region" description="Helical" evidence="2">
    <location>
        <begin position="36"/>
        <end position="54"/>
    </location>
</feature>
<feature type="domain" description="DUF1980" evidence="4">
    <location>
        <begin position="153"/>
        <end position="286"/>
    </location>
</feature>
<dbReference type="PANTHER" id="PTHR40047:SF1">
    <property type="entry name" value="UPF0703 PROTEIN YCGQ"/>
    <property type="match status" value="1"/>
</dbReference>
<feature type="domain" description="DUF1980" evidence="3">
    <location>
        <begin position="8"/>
        <end position="96"/>
    </location>
</feature>
<dbReference type="RefSeq" id="WP_380164582.1">
    <property type="nucleotide sequence ID" value="NZ_JBHTNU010000006.1"/>
</dbReference>
<dbReference type="NCBIfam" id="TIGR03943">
    <property type="entry name" value="TIGR03943 family putative permease subunit"/>
    <property type="match status" value="1"/>
</dbReference>
<feature type="transmembrane region" description="Helical" evidence="2">
    <location>
        <begin position="66"/>
        <end position="82"/>
    </location>
</feature>
<evidence type="ECO:0000256" key="1">
    <source>
        <dbReference type="SAM" id="MobiDB-lite"/>
    </source>
</evidence>
<accession>A0ABW4CA57</accession>
<gene>
    <name evidence="5" type="ORF">ACFQ4Y_08585</name>
</gene>
<dbReference type="InterPro" id="IPR052955">
    <property type="entry name" value="UPF0703_membrane_permease"/>
</dbReference>
<keyword evidence="2" id="KW-1133">Transmembrane helix</keyword>
<proteinExistence type="predicted"/>
<dbReference type="PANTHER" id="PTHR40047">
    <property type="entry name" value="UPF0703 PROTEIN YCGQ"/>
    <property type="match status" value="1"/>
</dbReference>
<dbReference type="InterPro" id="IPR048493">
    <property type="entry name" value="DUF1980_N"/>
</dbReference>
<evidence type="ECO:0000313" key="6">
    <source>
        <dbReference type="Proteomes" id="UP001597282"/>
    </source>
</evidence>
<dbReference type="Pfam" id="PF09323">
    <property type="entry name" value="DUF1980"/>
    <property type="match status" value="1"/>
</dbReference>
<name>A0ABW4CA57_9BACL</name>
<protein>
    <submittedName>
        <fullName evidence="5">TIGR03943 family putative permease subunit</fullName>
    </submittedName>
</protein>
<sequence length="289" mass="31899">MGAFTRAWICFSIALMLTILVITGELRFYINPRLQLFTIFGIVVLLLLGMVQLWNLRVPPQHSTGAIGYLLLLSPFLIFLLIRPGALDASMAAHKGGIYVPSKSLGREQHVLNREGATARKEGKSLNQGNSDSPSTKKETDSTTTKPSASTGEENSYYAKILQDLVSSPMITLGEQTYLDRLTTIEVHHNRELKGKKIRVHGFVYRTRDLPNGVILVSRYAITCCVADASVIGIAATFPGADQVKDGTWIEVEGTLQSRELQHHATPLVNANSFKPIPTPKDPYIYANY</sequence>
<dbReference type="InterPro" id="IPR048447">
    <property type="entry name" value="DUF1980_C"/>
</dbReference>
<keyword evidence="2" id="KW-0812">Transmembrane</keyword>
<comment type="caution">
    <text evidence="5">The sequence shown here is derived from an EMBL/GenBank/DDBJ whole genome shotgun (WGS) entry which is preliminary data.</text>
</comment>
<dbReference type="EMBL" id="JBHTNU010000006">
    <property type="protein sequence ID" value="MFD1426993.1"/>
    <property type="molecule type" value="Genomic_DNA"/>
</dbReference>
<evidence type="ECO:0000259" key="4">
    <source>
        <dbReference type="Pfam" id="PF21537"/>
    </source>
</evidence>
<evidence type="ECO:0000313" key="5">
    <source>
        <dbReference type="EMBL" id="MFD1426993.1"/>
    </source>
</evidence>